<reference evidence="4 5" key="1">
    <citation type="submission" date="2020-08" db="EMBL/GenBank/DDBJ databases">
        <title>Genomic Encyclopedia of Type Strains, Phase III (KMG-III): the genomes of soil and plant-associated and newly described type strains.</title>
        <authorList>
            <person name="Whitman W."/>
        </authorList>
    </citation>
    <scope>NUCLEOTIDE SEQUENCE [LARGE SCALE GENOMIC DNA]</scope>
    <source>
        <strain evidence="4 5">CECT 8799</strain>
    </source>
</reference>
<feature type="signal peptide" evidence="2">
    <location>
        <begin position="1"/>
        <end position="17"/>
    </location>
</feature>
<organism evidence="4 5">
    <name type="scientific">Microbulbifer rhizosphaerae</name>
    <dbReference type="NCBI Taxonomy" id="1562603"/>
    <lineage>
        <taxon>Bacteria</taxon>
        <taxon>Pseudomonadati</taxon>
        <taxon>Pseudomonadota</taxon>
        <taxon>Gammaproteobacteria</taxon>
        <taxon>Cellvibrionales</taxon>
        <taxon>Microbulbiferaceae</taxon>
        <taxon>Microbulbifer</taxon>
    </lineage>
</organism>
<keyword evidence="5" id="KW-1185">Reference proteome</keyword>
<name>A0A7W4WBK6_9GAMM</name>
<protein>
    <submittedName>
        <fullName evidence="4">Putative repeat protein (TIGR03806 family)</fullName>
    </submittedName>
</protein>
<dbReference type="Proteomes" id="UP000535937">
    <property type="component" value="Unassembled WGS sequence"/>
</dbReference>
<dbReference type="InterPro" id="IPR011041">
    <property type="entry name" value="Quinoprot_gluc/sorb_DH_b-prop"/>
</dbReference>
<dbReference type="PROSITE" id="PS51257">
    <property type="entry name" value="PROKAR_LIPOPROTEIN"/>
    <property type="match status" value="1"/>
</dbReference>
<feature type="domain" description="Glucose/Sorbosone dehydrogenase" evidence="3">
    <location>
        <begin position="82"/>
        <end position="409"/>
    </location>
</feature>
<evidence type="ECO:0000259" key="3">
    <source>
        <dbReference type="Pfam" id="PF07995"/>
    </source>
</evidence>
<keyword evidence="2" id="KW-0732">Signal</keyword>
<sequence length="735" mass="77968">MATAKWLCFVVLSLLLAACGGGGGGGGDGGDNPPPPDDDVTQESGLDNRPTNTDCIAPATPGSTPDSLLLTDVFPDLPMPDFPMGMYQLPDNNAYFYVTTRQGRVLRFDNDPAVNTAIEVLDISARVSQLPSPSEGGLLGFAFHPQVASNGAVYIYYTAPGGSGAGLSTIAQFTMTSDAEIDPDSEQIVLQVEQPFGNHNGGDIAFGPDGHLYIGFGDGGSSNDPLGHGQNTDTLLGAMLRIDVDPASGSYNIPADNPFAGGGGAGEIYAYGLRNSFRWSFDRESDVLWLADVGQSSREEVNHIVNGGNYGWNQMEGNLCNAGTDCSAFIAPVHNYPRDVGTSITGGYVYRGIEVPGLNGAYIFGDFGSGNIFTLTPEGDTYVRTTVASPASGSIVAFAQDHAGEVFVLLAFPGDGRSILKLQPQGTEPPNSNIPALLSETGCVDPDNPDQVSAGLIPFSVISPLWSDGAEKDRWMALPDGETVTVGANGDFDFPMGTVLVKDFHHTGIMIETRLLMRHQSGWAGYSYKWREDQSDADLLPGTYDDSVAGLNWHFPSGAECRQCHTQVKNVALGPEVLQLNHDFTYPQTGRSANQVDTLEAVGVFSNPVPGHLDDTSMVALDDLGADLELRAKSYLHSNCSQCHQPGGTGEGGMDLRFETPLAQMNICNVVPQDDLGNPDARFIVPGNPSGSILLTRMQSSVESGHRMPPLATSLVDNEAVSVLTDWVLGMETCP</sequence>
<dbReference type="InterPro" id="IPR011042">
    <property type="entry name" value="6-blade_b-propeller_TolB-like"/>
</dbReference>
<evidence type="ECO:0000256" key="1">
    <source>
        <dbReference type="SAM" id="MobiDB-lite"/>
    </source>
</evidence>
<evidence type="ECO:0000256" key="2">
    <source>
        <dbReference type="SAM" id="SignalP"/>
    </source>
</evidence>
<dbReference type="EMBL" id="JACHWZ010000008">
    <property type="protein sequence ID" value="MBB3061275.1"/>
    <property type="molecule type" value="Genomic_DNA"/>
</dbReference>
<dbReference type="Gene3D" id="2.120.10.30">
    <property type="entry name" value="TolB, C-terminal domain"/>
    <property type="match status" value="1"/>
</dbReference>
<dbReference type="Pfam" id="PF07995">
    <property type="entry name" value="GSDH"/>
    <property type="match status" value="1"/>
</dbReference>
<evidence type="ECO:0000313" key="4">
    <source>
        <dbReference type="EMBL" id="MBB3061275.1"/>
    </source>
</evidence>
<dbReference type="PANTHER" id="PTHR19328">
    <property type="entry name" value="HEDGEHOG-INTERACTING PROTEIN"/>
    <property type="match status" value="1"/>
</dbReference>
<proteinExistence type="predicted"/>
<feature type="region of interest" description="Disordered" evidence="1">
    <location>
        <begin position="23"/>
        <end position="51"/>
    </location>
</feature>
<feature type="chain" id="PRO_5031095378" evidence="2">
    <location>
        <begin position="18"/>
        <end position="735"/>
    </location>
</feature>
<feature type="compositionally biased region" description="Polar residues" evidence="1">
    <location>
        <begin position="42"/>
        <end position="51"/>
    </location>
</feature>
<dbReference type="InterPro" id="IPR012938">
    <property type="entry name" value="Glc/Sorbosone_DH"/>
</dbReference>
<dbReference type="AlphaFoldDB" id="A0A7W4WBK6"/>
<dbReference type="SUPFAM" id="SSF50952">
    <property type="entry name" value="Soluble quinoprotein glucose dehydrogenase"/>
    <property type="match status" value="1"/>
</dbReference>
<accession>A0A7W4WBK6</accession>
<dbReference type="RefSeq" id="WP_183459498.1">
    <property type="nucleotide sequence ID" value="NZ_JACHWZ010000008.1"/>
</dbReference>
<gene>
    <name evidence="4" type="ORF">FHS09_002108</name>
</gene>
<comment type="caution">
    <text evidence="4">The sequence shown here is derived from an EMBL/GenBank/DDBJ whole genome shotgun (WGS) entry which is preliminary data.</text>
</comment>
<dbReference type="PANTHER" id="PTHR19328:SF75">
    <property type="entry name" value="ALDOSE SUGAR DEHYDROGENASE YLII"/>
    <property type="match status" value="1"/>
</dbReference>
<evidence type="ECO:0000313" key="5">
    <source>
        <dbReference type="Proteomes" id="UP000535937"/>
    </source>
</evidence>